<dbReference type="Pfam" id="PF00069">
    <property type="entry name" value="Pkinase"/>
    <property type="match status" value="1"/>
</dbReference>
<dbReference type="Gene3D" id="1.10.510.10">
    <property type="entry name" value="Transferase(Phosphotransferase) domain 1"/>
    <property type="match status" value="1"/>
</dbReference>
<feature type="region of interest" description="Disordered" evidence="7">
    <location>
        <begin position="58"/>
        <end position="80"/>
    </location>
</feature>
<protein>
    <recommendedName>
        <fullName evidence="8">Protein kinase domain-containing protein</fullName>
    </recommendedName>
</protein>
<keyword evidence="3" id="KW-0418">Kinase</keyword>
<dbReference type="GO" id="GO:0005886">
    <property type="term" value="C:plasma membrane"/>
    <property type="evidence" value="ECO:0007669"/>
    <property type="project" value="TreeGrafter"/>
</dbReference>
<dbReference type="AlphaFoldDB" id="A0A835UWZ9"/>
<feature type="domain" description="Protein kinase" evidence="8">
    <location>
        <begin position="96"/>
        <end position="367"/>
    </location>
</feature>
<dbReference type="InterPro" id="IPR011009">
    <property type="entry name" value="Kinase-like_dom_sf"/>
</dbReference>
<evidence type="ECO:0000256" key="5">
    <source>
        <dbReference type="PROSITE-ProRule" id="PRU10141"/>
    </source>
</evidence>
<dbReference type="PROSITE" id="PS00107">
    <property type="entry name" value="PROTEIN_KINASE_ATP"/>
    <property type="match status" value="1"/>
</dbReference>
<evidence type="ECO:0000313" key="10">
    <source>
        <dbReference type="Proteomes" id="UP000639772"/>
    </source>
</evidence>
<dbReference type="InterPro" id="IPR008271">
    <property type="entry name" value="Ser/Thr_kinase_AS"/>
</dbReference>
<dbReference type="FunFam" id="1.10.510.10:FF:000095">
    <property type="entry name" value="protein STRUBBELIG-RECEPTOR FAMILY 8"/>
    <property type="match status" value="1"/>
</dbReference>
<dbReference type="SUPFAM" id="SSF56112">
    <property type="entry name" value="Protein kinase-like (PK-like)"/>
    <property type="match status" value="1"/>
</dbReference>
<keyword evidence="1" id="KW-0808">Transferase</keyword>
<evidence type="ECO:0000256" key="4">
    <source>
        <dbReference type="ARBA" id="ARBA00022840"/>
    </source>
</evidence>
<name>A0A835UWZ9_VANPL</name>
<dbReference type="GO" id="GO:0005524">
    <property type="term" value="F:ATP binding"/>
    <property type="evidence" value="ECO:0007669"/>
    <property type="project" value="UniProtKB-UniRule"/>
</dbReference>
<dbReference type="EMBL" id="JADCNM010000007">
    <property type="protein sequence ID" value="KAG0474866.1"/>
    <property type="molecule type" value="Genomic_DNA"/>
</dbReference>
<dbReference type="PROSITE" id="PS00108">
    <property type="entry name" value="PROTEIN_KINASE_ST"/>
    <property type="match status" value="1"/>
</dbReference>
<feature type="binding site" evidence="5">
    <location>
        <position position="124"/>
    </location>
    <ligand>
        <name>ATP</name>
        <dbReference type="ChEBI" id="CHEBI:30616"/>
    </ligand>
</feature>
<dbReference type="Proteomes" id="UP000639772">
    <property type="component" value="Chromosome 7"/>
</dbReference>
<keyword evidence="2 5" id="KW-0547">Nucleotide-binding</keyword>
<dbReference type="Gene3D" id="3.30.200.20">
    <property type="entry name" value="Phosphorylase Kinase, domain 1"/>
    <property type="match status" value="1"/>
</dbReference>
<evidence type="ECO:0000259" key="8">
    <source>
        <dbReference type="PROSITE" id="PS50011"/>
    </source>
</evidence>
<evidence type="ECO:0000256" key="3">
    <source>
        <dbReference type="ARBA" id="ARBA00022777"/>
    </source>
</evidence>
<dbReference type="SMART" id="SM00220">
    <property type="entry name" value="S_TKc"/>
    <property type="match status" value="1"/>
</dbReference>
<comment type="similarity">
    <text evidence="6">Belongs to the protein kinase superfamily.</text>
</comment>
<proteinExistence type="inferred from homology"/>
<dbReference type="PROSITE" id="PS50011">
    <property type="entry name" value="PROTEIN_KINASE_DOM"/>
    <property type="match status" value="1"/>
</dbReference>
<keyword evidence="4 5" id="KW-0067">ATP-binding</keyword>
<dbReference type="OrthoDB" id="339325at2759"/>
<dbReference type="GO" id="GO:0004674">
    <property type="term" value="F:protein serine/threonine kinase activity"/>
    <property type="evidence" value="ECO:0007669"/>
    <property type="project" value="UniProtKB-KW"/>
</dbReference>
<dbReference type="PANTHER" id="PTHR27001">
    <property type="entry name" value="OS01G0253100 PROTEIN"/>
    <property type="match status" value="1"/>
</dbReference>
<dbReference type="InterPro" id="IPR000719">
    <property type="entry name" value="Prot_kinase_dom"/>
</dbReference>
<evidence type="ECO:0000256" key="2">
    <source>
        <dbReference type="ARBA" id="ARBA00022741"/>
    </source>
</evidence>
<accession>A0A835UWZ9</accession>
<reference evidence="9 10" key="1">
    <citation type="journal article" date="2020" name="Nat. Food">
        <title>A phased Vanilla planifolia genome enables genetic improvement of flavour and production.</title>
        <authorList>
            <person name="Hasing T."/>
            <person name="Tang H."/>
            <person name="Brym M."/>
            <person name="Khazi F."/>
            <person name="Huang T."/>
            <person name="Chambers A.H."/>
        </authorList>
    </citation>
    <scope>NUCLEOTIDE SEQUENCE [LARGE SCALE GENOMIC DNA]</scope>
    <source>
        <tissue evidence="9">Leaf</tissue>
    </source>
</reference>
<dbReference type="InterPro" id="IPR017441">
    <property type="entry name" value="Protein_kinase_ATP_BS"/>
</dbReference>
<organism evidence="9 10">
    <name type="scientific">Vanilla planifolia</name>
    <name type="common">Vanilla</name>
    <dbReference type="NCBI Taxonomy" id="51239"/>
    <lineage>
        <taxon>Eukaryota</taxon>
        <taxon>Viridiplantae</taxon>
        <taxon>Streptophyta</taxon>
        <taxon>Embryophyta</taxon>
        <taxon>Tracheophyta</taxon>
        <taxon>Spermatophyta</taxon>
        <taxon>Magnoliopsida</taxon>
        <taxon>Liliopsida</taxon>
        <taxon>Asparagales</taxon>
        <taxon>Orchidaceae</taxon>
        <taxon>Vanilloideae</taxon>
        <taxon>Vanilleae</taxon>
        <taxon>Vanilla</taxon>
    </lineage>
</organism>
<keyword evidence="6" id="KW-0723">Serine/threonine-protein kinase</keyword>
<evidence type="ECO:0000256" key="7">
    <source>
        <dbReference type="SAM" id="MobiDB-lite"/>
    </source>
</evidence>
<evidence type="ECO:0000313" key="9">
    <source>
        <dbReference type="EMBL" id="KAG0474866.1"/>
    </source>
</evidence>
<sequence>MNLRIAVALASAASLPLAILASFAVMSFLRRRGIRICFSKCMVTEDLEVGQTIAKVANRPEKKSTEQTPPPVKEDESTTKLPRRFSWTEVEAATENFTSAVIGKGGFSTVYLARLDDSSQAAVKIHHSRVFRVELDVLLRVRNPLIVRLIGYCDEREEQGALVFEYTPNGSLHEKLHATDYSADVLPWARRTSIAHQLAQAVDYLHEGCKLQIVHGDIKTANVLLDENINPKLCDFGCARMGFSAVVRPRAPIIVSPGYVDPHYIRTGVVSTKSDVYSFGVLLLELITGLAAFDSETEKPLAAVAGPFLREVTSVGVKEIIDPRLGGNYDAEEAMAMASLAALCLVDNPSLRPSMADIVRILREKVLSPSALGIH</sequence>
<dbReference type="PANTHER" id="PTHR27001:SF585">
    <property type="entry name" value="OS02G0648100 PROTEIN"/>
    <property type="match status" value="1"/>
</dbReference>
<evidence type="ECO:0000256" key="1">
    <source>
        <dbReference type="ARBA" id="ARBA00022679"/>
    </source>
</evidence>
<evidence type="ECO:0000256" key="6">
    <source>
        <dbReference type="RuleBase" id="RU000304"/>
    </source>
</evidence>
<comment type="caution">
    <text evidence="9">The sequence shown here is derived from an EMBL/GenBank/DDBJ whole genome shotgun (WGS) entry which is preliminary data.</text>
</comment>
<gene>
    <name evidence="9" type="ORF">HPP92_014552</name>
</gene>